<dbReference type="STRING" id="675120.N1PD39"/>
<sequence>MATRILCCIQNSYTSSTTDEYVQGLCRSWALPSLVLAGIRAVFSIYAFVVLFYQIGFRLGNGQAAVVQQSFSYFTVLGYWGLAFYFAFASAHTISYSLSGRAWLQSWPSVLRWLHSVFYASVMVYPFIVTAVYWSLLSEAAFETEFSTWSNISQHAMNSGFAFFEVILPRSSPHPWVNLSALVVILACYLGLAYLTHATEGVYVYDFLDPASGAGSVTGYCFAILAACIVIFVVVRYIQVLRNWLCQRCGGRQGNRTQLEPITDSNTDIEMGHVQTKSVNF</sequence>
<evidence type="ECO:0000313" key="3">
    <source>
        <dbReference type="Proteomes" id="UP000016933"/>
    </source>
</evidence>
<accession>N1PD39</accession>
<keyword evidence="3" id="KW-1185">Reference proteome</keyword>
<dbReference type="AlphaFoldDB" id="N1PD39"/>
<feature type="transmembrane region" description="Helical" evidence="1">
    <location>
        <begin position="29"/>
        <end position="53"/>
    </location>
</feature>
<reference evidence="2 3" key="2">
    <citation type="journal article" date="2012" name="PLoS Pathog.">
        <title>Diverse lifestyles and strategies of plant pathogenesis encoded in the genomes of eighteen Dothideomycetes fungi.</title>
        <authorList>
            <person name="Ohm R.A."/>
            <person name="Feau N."/>
            <person name="Henrissat B."/>
            <person name="Schoch C.L."/>
            <person name="Horwitz B.A."/>
            <person name="Barry K.W."/>
            <person name="Condon B.J."/>
            <person name="Copeland A.C."/>
            <person name="Dhillon B."/>
            <person name="Glaser F."/>
            <person name="Hesse C.N."/>
            <person name="Kosti I."/>
            <person name="LaButti K."/>
            <person name="Lindquist E.A."/>
            <person name="Lucas S."/>
            <person name="Salamov A.A."/>
            <person name="Bradshaw R.E."/>
            <person name="Ciuffetti L."/>
            <person name="Hamelin R.C."/>
            <person name="Kema G.H.J."/>
            <person name="Lawrence C."/>
            <person name="Scott J.A."/>
            <person name="Spatafora J.W."/>
            <person name="Turgeon B.G."/>
            <person name="de Wit P.J.G.M."/>
            <person name="Zhong S."/>
            <person name="Goodwin S.B."/>
            <person name="Grigoriev I.V."/>
        </authorList>
    </citation>
    <scope>NUCLEOTIDE SEQUENCE [LARGE SCALE GENOMIC DNA]</scope>
    <source>
        <strain evidence="3">NZE10 / CBS 128990</strain>
    </source>
</reference>
<name>N1PD39_DOTSN</name>
<feature type="transmembrane region" description="Helical" evidence="1">
    <location>
        <begin position="73"/>
        <end position="96"/>
    </location>
</feature>
<reference evidence="3" key="1">
    <citation type="journal article" date="2012" name="PLoS Genet.">
        <title>The genomes of the fungal plant pathogens Cladosporium fulvum and Dothistroma septosporum reveal adaptation to different hosts and lifestyles but also signatures of common ancestry.</title>
        <authorList>
            <person name="de Wit P.J.G.M."/>
            <person name="van der Burgt A."/>
            <person name="Oekmen B."/>
            <person name="Stergiopoulos I."/>
            <person name="Abd-Elsalam K.A."/>
            <person name="Aerts A.L."/>
            <person name="Bahkali A.H."/>
            <person name="Beenen H.G."/>
            <person name="Chettri P."/>
            <person name="Cox M.P."/>
            <person name="Datema E."/>
            <person name="de Vries R.P."/>
            <person name="Dhillon B."/>
            <person name="Ganley A.R."/>
            <person name="Griffiths S.A."/>
            <person name="Guo Y."/>
            <person name="Hamelin R.C."/>
            <person name="Henrissat B."/>
            <person name="Kabir M.S."/>
            <person name="Jashni M.K."/>
            <person name="Kema G."/>
            <person name="Klaubauf S."/>
            <person name="Lapidus A."/>
            <person name="Levasseur A."/>
            <person name="Lindquist E."/>
            <person name="Mehrabi R."/>
            <person name="Ohm R.A."/>
            <person name="Owen T.J."/>
            <person name="Salamov A."/>
            <person name="Schwelm A."/>
            <person name="Schijlen E."/>
            <person name="Sun H."/>
            <person name="van den Burg H.A."/>
            <person name="van Ham R.C.H.J."/>
            <person name="Zhang S."/>
            <person name="Goodwin S.B."/>
            <person name="Grigoriev I.V."/>
            <person name="Collemare J."/>
            <person name="Bradshaw R.E."/>
        </authorList>
    </citation>
    <scope>NUCLEOTIDE SEQUENCE [LARGE SCALE GENOMIC DNA]</scope>
    <source>
        <strain evidence="3">NZE10 / CBS 128990</strain>
    </source>
</reference>
<dbReference type="EMBL" id="KB446543">
    <property type="protein sequence ID" value="EME40508.1"/>
    <property type="molecule type" value="Genomic_DNA"/>
</dbReference>
<dbReference type="OMA" id="QHAMNSG"/>
<protein>
    <recommendedName>
        <fullName evidence="4">FAR-17a/AIG1-like protein</fullName>
    </recommendedName>
</protein>
<gene>
    <name evidence="2" type="ORF">DOTSEDRAFT_177538</name>
</gene>
<dbReference type="HOGENOM" id="CLU_062880_0_0_1"/>
<proteinExistence type="predicted"/>
<dbReference type="Proteomes" id="UP000016933">
    <property type="component" value="Unassembled WGS sequence"/>
</dbReference>
<keyword evidence="1" id="KW-1133">Transmembrane helix</keyword>
<keyword evidence="1" id="KW-0812">Transmembrane</keyword>
<organism evidence="2 3">
    <name type="scientific">Dothistroma septosporum (strain NZE10 / CBS 128990)</name>
    <name type="common">Red band needle blight fungus</name>
    <name type="synonym">Mycosphaerella pini</name>
    <dbReference type="NCBI Taxonomy" id="675120"/>
    <lineage>
        <taxon>Eukaryota</taxon>
        <taxon>Fungi</taxon>
        <taxon>Dikarya</taxon>
        <taxon>Ascomycota</taxon>
        <taxon>Pezizomycotina</taxon>
        <taxon>Dothideomycetes</taxon>
        <taxon>Dothideomycetidae</taxon>
        <taxon>Mycosphaerellales</taxon>
        <taxon>Mycosphaerellaceae</taxon>
        <taxon>Dothistroma</taxon>
    </lineage>
</organism>
<feature type="transmembrane region" description="Helical" evidence="1">
    <location>
        <begin position="176"/>
        <end position="197"/>
    </location>
</feature>
<feature type="transmembrane region" description="Helical" evidence="1">
    <location>
        <begin position="217"/>
        <end position="238"/>
    </location>
</feature>
<dbReference type="GO" id="GO:0016020">
    <property type="term" value="C:membrane"/>
    <property type="evidence" value="ECO:0007669"/>
    <property type="project" value="TreeGrafter"/>
</dbReference>
<dbReference type="PANTHER" id="PTHR12242">
    <property type="entry name" value="OS02G0130600 PROTEIN-RELATED"/>
    <property type="match status" value="1"/>
</dbReference>
<keyword evidence="1" id="KW-0472">Membrane</keyword>
<evidence type="ECO:0000313" key="2">
    <source>
        <dbReference type="EMBL" id="EME40508.1"/>
    </source>
</evidence>
<dbReference type="OrthoDB" id="419711at2759"/>
<dbReference type="eggNOG" id="ENOG502TA95">
    <property type="taxonomic scope" value="Eukaryota"/>
</dbReference>
<evidence type="ECO:0000256" key="1">
    <source>
        <dbReference type="SAM" id="Phobius"/>
    </source>
</evidence>
<evidence type="ECO:0008006" key="4">
    <source>
        <dbReference type="Google" id="ProtNLM"/>
    </source>
</evidence>
<feature type="transmembrane region" description="Helical" evidence="1">
    <location>
        <begin position="116"/>
        <end position="137"/>
    </location>
</feature>
<dbReference type="PANTHER" id="PTHR12242:SF1">
    <property type="entry name" value="MYND-TYPE DOMAIN-CONTAINING PROTEIN"/>
    <property type="match status" value="1"/>
</dbReference>